<dbReference type="RefSeq" id="XP_040761636.1">
    <property type="nucleotide sequence ID" value="XM_040909466.1"/>
</dbReference>
<protein>
    <recommendedName>
        <fullName evidence="2">Fungal-type protein kinase domain-containing protein</fullName>
    </recommendedName>
</protein>
<feature type="region of interest" description="Disordered" evidence="1">
    <location>
        <begin position="628"/>
        <end position="717"/>
    </location>
</feature>
<dbReference type="Proteomes" id="UP000076871">
    <property type="component" value="Unassembled WGS sequence"/>
</dbReference>
<dbReference type="AlphaFoldDB" id="A0A165D0L8"/>
<feature type="domain" description="Fungal-type protein kinase" evidence="2">
    <location>
        <begin position="91"/>
        <end position="301"/>
    </location>
</feature>
<evidence type="ECO:0000313" key="4">
    <source>
        <dbReference type="Proteomes" id="UP000076871"/>
    </source>
</evidence>
<feature type="non-terminal residue" evidence="3">
    <location>
        <position position="1"/>
    </location>
</feature>
<evidence type="ECO:0000313" key="3">
    <source>
        <dbReference type="EMBL" id="KZT03896.1"/>
    </source>
</evidence>
<feature type="domain" description="Fungal-type protein kinase" evidence="2">
    <location>
        <begin position="316"/>
        <end position="450"/>
    </location>
</feature>
<keyword evidence="4" id="KW-1185">Reference proteome</keyword>
<feature type="compositionally biased region" description="Basic and acidic residues" evidence="1">
    <location>
        <begin position="649"/>
        <end position="658"/>
    </location>
</feature>
<dbReference type="SUPFAM" id="SSF56112">
    <property type="entry name" value="Protein kinase-like (PK-like)"/>
    <property type="match status" value="1"/>
</dbReference>
<dbReference type="InterPro" id="IPR011009">
    <property type="entry name" value="Kinase-like_dom_sf"/>
</dbReference>
<dbReference type="PANTHER" id="PTHR38248">
    <property type="entry name" value="FUNK1 6"/>
    <property type="match status" value="1"/>
</dbReference>
<dbReference type="InParanoid" id="A0A165D0L8"/>
<sequence>VRTLVVKDTGNHPDIEEGKKPDLTFYANTPEARKAYELSQDQLEDAKVTPEERRQYLGRAAWPHACVFVEFKAAENKNPFEKRKDEYMPRDTDDARKARGQMYQYATAIMNAQPRTHVFFINIWRTQATLFYADHSQFVCTKPFNFTGKSSALSTFLYHLGQMNREELGYDPSVIPATAEDIAAVNDVRAEMTTYHQDCVADAFFESGWPVYRVTMPAEQAGFKQPQEDGDFLIGRPLYKIYSPTGRATKVYAAYNIKTERMCTVKDCWPEEWEEGEHTKYECIQEAKVRCTATCLYGGFVGEQKTKTCDCMKCTRPVRRHYRIVLKELGRPLDKYSSSGELIIAAYCVLKAHRDAWKKCGLLQRDMSPYNMVFDEVDPRDLAEGERPAIRGLLIDWHLAKSQDELNSGAKRVGRSGTWQFISARLLMNPTAQNEVSDDLESVILIMEWMALRFHEHRYLVPVDCEGWLKEHVLNFFEFRSYDQGRHHVGGIEKWRQWTTGRRTWQPRDTMSVLVKLLDSLLQLAHNHYLALEASAPQPAPPAKSTFEPDFTGTPTKELESDSEDEEPRPQPGPSTVKTTDKGTLSLATHAEILAIFKTAVKSLSKGFVRDKVSDKFQDIGMATEKFSLAENAKQPRQSKQSKQSKKKTTSEQQEKGLLRRSLRLSAQASAAGDQAEGSSKPVKRRSDQMEGLEEKDGAKRQATGITRRGSQLQNSV</sequence>
<dbReference type="Pfam" id="PF17667">
    <property type="entry name" value="Pkinase_fungal"/>
    <property type="match status" value="2"/>
</dbReference>
<organism evidence="3 4">
    <name type="scientific">Laetiporus sulphureus 93-53</name>
    <dbReference type="NCBI Taxonomy" id="1314785"/>
    <lineage>
        <taxon>Eukaryota</taxon>
        <taxon>Fungi</taxon>
        <taxon>Dikarya</taxon>
        <taxon>Basidiomycota</taxon>
        <taxon>Agaricomycotina</taxon>
        <taxon>Agaricomycetes</taxon>
        <taxon>Polyporales</taxon>
        <taxon>Laetiporus</taxon>
    </lineage>
</organism>
<name>A0A165D0L8_9APHY</name>
<feature type="non-terminal residue" evidence="3">
    <location>
        <position position="717"/>
    </location>
</feature>
<evidence type="ECO:0000256" key="1">
    <source>
        <dbReference type="SAM" id="MobiDB-lite"/>
    </source>
</evidence>
<proteinExistence type="predicted"/>
<gene>
    <name evidence="3" type="ORF">LAESUDRAFT_728580</name>
</gene>
<dbReference type="PANTHER" id="PTHR38248:SF2">
    <property type="entry name" value="FUNK1 11"/>
    <property type="match status" value="1"/>
</dbReference>
<feature type="compositionally biased region" description="Basic and acidic residues" evidence="1">
    <location>
        <begin position="685"/>
        <end position="700"/>
    </location>
</feature>
<dbReference type="InterPro" id="IPR040976">
    <property type="entry name" value="Pkinase_fungal"/>
</dbReference>
<reference evidence="3 4" key="1">
    <citation type="journal article" date="2016" name="Mol. Biol. Evol.">
        <title>Comparative Genomics of Early-Diverging Mushroom-Forming Fungi Provides Insights into the Origins of Lignocellulose Decay Capabilities.</title>
        <authorList>
            <person name="Nagy L.G."/>
            <person name="Riley R."/>
            <person name="Tritt A."/>
            <person name="Adam C."/>
            <person name="Daum C."/>
            <person name="Floudas D."/>
            <person name="Sun H."/>
            <person name="Yadav J.S."/>
            <person name="Pangilinan J."/>
            <person name="Larsson K.H."/>
            <person name="Matsuura K."/>
            <person name="Barry K."/>
            <person name="Labutti K."/>
            <person name="Kuo R."/>
            <person name="Ohm R.A."/>
            <person name="Bhattacharya S.S."/>
            <person name="Shirouzu T."/>
            <person name="Yoshinaga Y."/>
            <person name="Martin F.M."/>
            <person name="Grigoriev I.V."/>
            <person name="Hibbett D.S."/>
        </authorList>
    </citation>
    <scope>NUCLEOTIDE SEQUENCE [LARGE SCALE GENOMIC DNA]</scope>
    <source>
        <strain evidence="3 4">93-53</strain>
    </source>
</reference>
<dbReference type="OrthoDB" id="2802734at2759"/>
<evidence type="ECO:0000259" key="2">
    <source>
        <dbReference type="Pfam" id="PF17667"/>
    </source>
</evidence>
<accession>A0A165D0L8</accession>
<dbReference type="GeneID" id="63826495"/>
<feature type="region of interest" description="Disordered" evidence="1">
    <location>
        <begin position="536"/>
        <end position="582"/>
    </location>
</feature>
<dbReference type="EMBL" id="KV427640">
    <property type="protein sequence ID" value="KZT03896.1"/>
    <property type="molecule type" value="Genomic_DNA"/>
</dbReference>